<dbReference type="Gene3D" id="3.30.1340.30">
    <property type="match status" value="1"/>
</dbReference>
<dbReference type="PANTHER" id="PTHR34606">
    <property type="entry name" value="BON DOMAIN-CONTAINING PROTEIN"/>
    <property type="match status" value="1"/>
</dbReference>
<evidence type="ECO:0000256" key="1">
    <source>
        <dbReference type="SAM" id="MobiDB-lite"/>
    </source>
</evidence>
<evidence type="ECO:0000256" key="2">
    <source>
        <dbReference type="SAM" id="SignalP"/>
    </source>
</evidence>
<accession>A0A556AFC4</accession>
<feature type="compositionally biased region" description="Basic and acidic residues" evidence="1">
    <location>
        <begin position="33"/>
        <end position="49"/>
    </location>
</feature>
<feature type="chain" id="PRO_5022167682" evidence="2">
    <location>
        <begin position="28"/>
        <end position="131"/>
    </location>
</feature>
<dbReference type="OrthoDB" id="8686681at2"/>
<feature type="domain" description="BON" evidence="3">
    <location>
        <begin position="61"/>
        <end position="129"/>
    </location>
</feature>
<comment type="caution">
    <text evidence="4">The sequence shown here is derived from an EMBL/GenBank/DDBJ whole genome shotgun (WGS) entry which is preliminary data.</text>
</comment>
<dbReference type="InterPro" id="IPR007055">
    <property type="entry name" value="BON_dom"/>
</dbReference>
<feature type="signal peptide" evidence="2">
    <location>
        <begin position="1"/>
        <end position="27"/>
    </location>
</feature>
<dbReference type="PANTHER" id="PTHR34606:SF15">
    <property type="entry name" value="BON DOMAIN-CONTAINING PROTEIN"/>
    <property type="match status" value="1"/>
</dbReference>
<proteinExistence type="predicted"/>
<dbReference type="PROSITE" id="PS50914">
    <property type="entry name" value="BON"/>
    <property type="match status" value="1"/>
</dbReference>
<reference evidence="4 5" key="1">
    <citation type="submission" date="2019-07" db="EMBL/GenBank/DDBJ databases">
        <title>Qingshengfaniella alkalisoli gen. nov., sp. nov., isolated from saline soil.</title>
        <authorList>
            <person name="Xu L."/>
            <person name="Huang X.-X."/>
            <person name="Sun J.-Q."/>
        </authorList>
    </citation>
    <scope>NUCLEOTIDE SEQUENCE [LARGE SCALE GENOMIC DNA]</scope>
    <source>
        <strain evidence="4 5">DSM 27279</strain>
    </source>
</reference>
<evidence type="ECO:0000313" key="4">
    <source>
        <dbReference type="EMBL" id="TSH91585.1"/>
    </source>
</evidence>
<feature type="region of interest" description="Disordered" evidence="1">
    <location>
        <begin position="30"/>
        <end position="49"/>
    </location>
</feature>
<sequence length="131" mass="13916">MNTRPFSLALFLALSATALSIPTLSTAANTERPVGERMREGAHTVGEKVKEGAGAVGEYASDATITGKVKTAFVANENVKALDVSVETKDRIVYLTGAVETPEQSATAERLASEVKDVRSVVNHLTLKTNR</sequence>
<name>A0A556AFC4_9BURK</name>
<evidence type="ECO:0000313" key="5">
    <source>
        <dbReference type="Proteomes" id="UP000318405"/>
    </source>
</evidence>
<dbReference type="RefSeq" id="WP_143949757.1">
    <property type="nucleotide sequence ID" value="NZ_BAABMB010000006.1"/>
</dbReference>
<dbReference type="InterPro" id="IPR051686">
    <property type="entry name" value="Lipoprotein_DolP"/>
</dbReference>
<gene>
    <name evidence="4" type="ORF">FOZ76_18460</name>
</gene>
<evidence type="ECO:0000259" key="3">
    <source>
        <dbReference type="PROSITE" id="PS50914"/>
    </source>
</evidence>
<keyword evidence="2" id="KW-0732">Signal</keyword>
<organism evidence="4 5">
    <name type="scientific">Verticiella sediminum</name>
    <dbReference type="NCBI Taxonomy" id="1247510"/>
    <lineage>
        <taxon>Bacteria</taxon>
        <taxon>Pseudomonadati</taxon>
        <taxon>Pseudomonadota</taxon>
        <taxon>Betaproteobacteria</taxon>
        <taxon>Burkholderiales</taxon>
        <taxon>Alcaligenaceae</taxon>
        <taxon>Verticiella</taxon>
    </lineage>
</organism>
<dbReference type="Proteomes" id="UP000318405">
    <property type="component" value="Unassembled WGS sequence"/>
</dbReference>
<dbReference type="AlphaFoldDB" id="A0A556AFC4"/>
<dbReference type="Pfam" id="PF04972">
    <property type="entry name" value="BON"/>
    <property type="match status" value="1"/>
</dbReference>
<protein>
    <submittedName>
        <fullName evidence="4">BON domain-containing protein</fullName>
    </submittedName>
</protein>
<dbReference type="EMBL" id="VLTJ01000035">
    <property type="protein sequence ID" value="TSH91585.1"/>
    <property type="molecule type" value="Genomic_DNA"/>
</dbReference>
<keyword evidence="5" id="KW-1185">Reference proteome</keyword>